<name>A0A5J5CS18_9PERO</name>
<proteinExistence type="predicted"/>
<dbReference type="AlphaFoldDB" id="A0A5J5CS18"/>
<comment type="caution">
    <text evidence="1">The sequence shown here is derived from an EMBL/GenBank/DDBJ whole genome shotgun (WGS) entry which is preliminary data.</text>
</comment>
<evidence type="ECO:0000313" key="2">
    <source>
        <dbReference type="Proteomes" id="UP000327493"/>
    </source>
</evidence>
<dbReference type="EMBL" id="VOFY01000017">
    <property type="protein sequence ID" value="KAA8583583.1"/>
    <property type="molecule type" value="Genomic_DNA"/>
</dbReference>
<protein>
    <submittedName>
        <fullName evidence="1">Uncharacterized protein</fullName>
    </submittedName>
</protein>
<evidence type="ECO:0000313" key="1">
    <source>
        <dbReference type="EMBL" id="KAA8583583.1"/>
    </source>
</evidence>
<keyword evidence="2" id="KW-1185">Reference proteome</keyword>
<dbReference type="Proteomes" id="UP000327493">
    <property type="component" value="Chromosome 17"/>
</dbReference>
<organism evidence="1 2">
    <name type="scientific">Etheostoma spectabile</name>
    <name type="common">orangethroat darter</name>
    <dbReference type="NCBI Taxonomy" id="54343"/>
    <lineage>
        <taxon>Eukaryota</taxon>
        <taxon>Metazoa</taxon>
        <taxon>Chordata</taxon>
        <taxon>Craniata</taxon>
        <taxon>Vertebrata</taxon>
        <taxon>Euteleostomi</taxon>
        <taxon>Actinopterygii</taxon>
        <taxon>Neopterygii</taxon>
        <taxon>Teleostei</taxon>
        <taxon>Neoteleostei</taxon>
        <taxon>Acanthomorphata</taxon>
        <taxon>Eupercaria</taxon>
        <taxon>Perciformes</taxon>
        <taxon>Percoidei</taxon>
        <taxon>Percidae</taxon>
        <taxon>Etheostomatinae</taxon>
        <taxon>Etheostoma</taxon>
    </lineage>
</organism>
<gene>
    <name evidence="1" type="ORF">FQN60_014791</name>
</gene>
<reference evidence="1 2" key="1">
    <citation type="submission" date="2019-08" db="EMBL/GenBank/DDBJ databases">
        <title>A chromosome-level genome assembly, high-density linkage maps, and genome scans reveal the genomic architecture of hybrid incompatibilities underlying speciation via character displacement in darters (Percidae: Etheostominae).</title>
        <authorList>
            <person name="Moran R.L."/>
            <person name="Catchen J.M."/>
            <person name="Fuller R.C."/>
        </authorList>
    </citation>
    <scope>NUCLEOTIDE SEQUENCE [LARGE SCALE GENOMIC DNA]</scope>
    <source>
        <strain evidence="1">EspeVRDwgs_2016</strain>
        <tissue evidence="1">Muscle</tissue>
    </source>
</reference>
<sequence>MCLLLHPGFISTIHRTTELSSVQYTDWDHSRLELDVTLVHCYFTGQLSKVRMEIQPLLLTGEICAFAEQMCDAVRTGRALASVPCWPCQSTEATLCLHCKKYPSKQGDFLAGLGACIGAVQSVYLHGLLATVNEGSSPGR</sequence>
<accession>A0A5J5CS18</accession>